<evidence type="ECO:0000256" key="1">
    <source>
        <dbReference type="SAM" id="Phobius"/>
    </source>
</evidence>
<keyword evidence="1" id="KW-0472">Membrane</keyword>
<reference evidence="2 3" key="1">
    <citation type="submission" date="2018-11" db="EMBL/GenBank/DDBJ databases">
        <authorList>
            <consortium name="Pathogen Informatics"/>
        </authorList>
    </citation>
    <scope>NUCLEOTIDE SEQUENCE [LARGE SCALE GENOMIC DNA]</scope>
</reference>
<organism evidence="2 3">
    <name type="scientific">Dibothriocephalus latus</name>
    <name type="common">Fish tapeworm</name>
    <name type="synonym">Diphyllobothrium latum</name>
    <dbReference type="NCBI Taxonomy" id="60516"/>
    <lineage>
        <taxon>Eukaryota</taxon>
        <taxon>Metazoa</taxon>
        <taxon>Spiralia</taxon>
        <taxon>Lophotrochozoa</taxon>
        <taxon>Platyhelminthes</taxon>
        <taxon>Cestoda</taxon>
        <taxon>Eucestoda</taxon>
        <taxon>Diphyllobothriidea</taxon>
        <taxon>Diphyllobothriidae</taxon>
        <taxon>Dibothriocephalus</taxon>
    </lineage>
</organism>
<dbReference type="AlphaFoldDB" id="A0A3P6R1Z9"/>
<evidence type="ECO:0000313" key="2">
    <source>
        <dbReference type="EMBL" id="VDK55069.1"/>
    </source>
</evidence>
<keyword evidence="1" id="KW-0812">Transmembrane</keyword>
<keyword evidence="1" id="KW-1133">Transmembrane helix</keyword>
<gene>
    <name evidence="2" type="ORF">DILT_LOCUS2071</name>
</gene>
<feature type="transmembrane region" description="Helical" evidence="1">
    <location>
        <begin position="23"/>
        <end position="45"/>
    </location>
</feature>
<proteinExistence type="predicted"/>
<accession>A0A3P6R1Z9</accession>
<sequence>MRIFYNRIGAAAVVDKGGLSGGAIAGIVIGVLLAVVLLAVLFLFLRNRGSGSVMLDDFEWSESASFSKDDADMNAVER</sequence>
<dbReference type="EMBL" id="UYRU01020213">
    <property type="protein sequence ID" value="VDK55069.1"/>
    <property type="molecule type" value="Genomic_DNA"/>
</dbReference>
<protein>
    <submittedName>
        <fullName evidence="2">Uncharacterized protein</fullName>
    </submittedName>
</protein>
<name>A0A3P6R1Z9_DIBLA</name>
<evidence type="ECO:0000313" key="3">
    <source>
        <dbReference type="Proteomes" id="UP000281553"/>
    </source>
</evidence>
<dbReference type="Proteomes" id="UP000281553">
    <property type="component" value="Unassembled WGS sequence"/>
</dbReference>
<keyword evidence="3" id="KW-1185">Reference proteome</keyword>